<keyword evidence="6" id="KW-0833">Ubl conjugation pathway</keyword>
<reference evidence="9" key="1">
    <citation type="submission" date="2017-07" db="EMBL/GenBank/DDBJ databases">
        <title>Taro Niue Genome Assembly and Annotation.</title>
        <authorList>
            <person name="Atibalentja N."/>
            <person name="Keating K."/>
            <person name="Fields C.J."/>
        </authorList>
    </citation>
    <scope>NUCLEOTIDE SEQUENCE</scope>
    <source>
        <strain evidence="9">Niue_2</strain>
        <tissue evidence="9">Leaf</tissue>
    </source>
</reference>
<dbReference type="Pfam" id="PF04564">
    <property type="entry name" value="U-box"/>
    <property type="match status" value="1"/>
</dbReference>
<dbReference type="Gene3D" id="3.30.40.10">
    <property type="entry name" value="Zinc/RING finger domain, C3HC4 (zinc finger)"/>
    <property type="match status" value="1"/>
</dbReference>
<dbReference type="AlphaFoldDB" id="A0A843W7Z0"/>
<evidence type="ECO:0000259" key="8">
    <source>
        <dbReference type="PROSITE" id="PS51698"/>
    </source>
</evidence>
<dbReference type="OrthoDB" id="629492at2759"/>
<feature type="compositionally biased region" description="Pro residues" evidence="7">
    <location>
        <begin position="1"/>
        <end position="16"/>
    </location>
</feature>
<dbReference type="SMART" id="SM00504">
    <property type="entry name" value="Ubox"/>
    <property type="match status" value="1"/>
</dbReference>
<dbReference type="PROSITE" id="PS51698">
    <property type="entry name" value="U_BOX"/>
    <property type="match status" value="1"/>
</dbReference>
<protein>
    <recommendedName>
        <fullName evidence="3">RING-type E3 ubiquitin transferase</fullName>
        <ecNumber evidence="3">2.3.2.27</ecNumber>
    </recommendedName>
</protein>
<feature type="domain" description="U-box" evidence="8">
    <location>
        <begin position="280"/>
        <end position="354"/>
    </location>
</feature>
<dbReference type="SUPFAM" id="SSF48371">
    <property type="entry name" value="ARM repeat"/>
    <property type="match status" value="1"/>
</dbReference>
<dbReference type="InterPro" id="IPR011989">
    <property type="entry name" value="ARM-like"/>
</dbReference>
<comment type="pathway">
    <text evidence="2">Protein modification; protein ubiquitination.</text>
</comment>
<sequence length="663" mass="70884">MMPAPIPMPKPKPPPKAISSPSSPSTPSNLALLRTLLHTSRDISLFEPPPRAVLLRSRICSAARKAALLALLFEELLREPQLADALPRSAVLCLREILVVLGRLRALMESCSSWMSRVRLALQLESAANDFHEVTHDLSTLLDIFPLSELELGDDVRDLVGLLRGQCRRSSASADPEDERLRSEILGVISDMEREIAPDYATLEGLFERLGLRDAGSCREEIERLEVEIRDRVYPKKTAAMVALLGLIRYGKCLLFGASTPRRYRTEEEGNAGSGAFEAAIPVDFRCPISLDLMKDPVIVTSGQTYDRESIGNWIASGHATCPKTGQVLSNSELVPNKALKNIISRWCHQHNVPFETADAQVPADPGSVSVNKAALEAARMTALFLVRELAASPSGDSANRIVHELRQLAKVNAVAALLNLSILSANKKRIMQAAGGLDGVVHVLRSGATWQAKENAAATLLSLSSYHVLYRKKVARDPRVAEGLVELVRSGPSSSKRDGLVTMLNLAGERDNIARLVEGGVVEAALEAAGVPDMAEIAVAVVAAVAKRGGAPAVAANEGAIGKLAGIMRLGTDQAKESAAAALVSVCRHGGGDAVAELATTSGIEWVIWNLMGSGSVRGRRKAASLGRICRRWAVSQEEDVGPASTLDSISVETTVPTAAIT</sequence>
<dbReference type="Proteomes" id="UP000652761">
    <property type="component" value="Unassembled WGS sequence"/>
</dbReference>
<accession>A0A843W7Z0</accession>
<name>A0A843W7Z0_COLES</name>
<organism evidence="9 10">
    <name type="scientific">Colocasia esculenta</name>
    <name type="common">Wild taro</name>
    <name type="synonym">Arum esculentum</name>
    <dbReference type="NCBI Taxonomy" id="4460"/>
    <lineage>
        <taxon>Eukaryota</taxon>
        <taxon>Viridiplantae</taxon>
        <taxon>Streptophyta</taxon>
        <taxon>Embryophyta</taxon>
        <taxon>Tracheophyta</taxon>
        <taxon>Spermatophyta</taxon>
        <taxon>Magnoliopsida</taxon>
        <taxon>Liliopsida</taxon>
        <taxon>Araceae</taxon>
        <taxon>Aroideae</taxon>
        <taxon>Colocasieae</taxon>
        <taxon>Colocasia</taxon>
    </lineage>
</organism>
<evidence type="ECO:0000313" key="10">
    <source>
        <dbReference type="Proteomes" id="UP000652761"/>
    </source>
</evidence>
<dbReference type="InterPro" id="IPR057623">
    <property type="entry name" value="PUB12-19-like_N"/>
</dbReference>
<comment type="catalytic activity">
    <reaction evidence="1">
        <text>S-ubiquitinyl-[E2 ubiquitin-conjugating enzyme]-L-cysteine + [acceptor protein]-L-lysine = [E2 ubiquitin-conjugating enzyme]-L-cysteine + N(6)-ubiquitinyl-[acceptor protein]-L-lysine.</text>
        <dbReference type="EC" id="2.3.2.27"/>
    </reaction>
</comment>
<gene>
    <name evidence="9" type="ORF">Taro_040053</name>
</gene>
<feature type="region of interest" description="Disordered" evidence="7">
    <location>
        <begin position="1"/>
        <end position="27"/>
    </location>
</feature>
<dbReference type="Gene3D" id="1.25.10.10">
    <property type="entry name" value="Leucine-rich Repeat Variant"/>
    <property type="match status" value="1"/>
</dbReference>
<dbReference type="CDD" id="cd16664">
    <property type="entry name" value="RING-Ubox_PUB"/>
    <property type="match status" value="1"/>
</dbReference>
<dbReference type="EMBL" id="NMUH01003824">
    <property type="protein sequence ID" value="MQM07213.1"/>
    <property type="molecule type" value="Genomic_DNA"/>
</dbReference>
<comment type="caution">
    <text evidence="9">The sequence shown here is derived from an EMBL/GenBank/DDBJ whole genome shotgun (WGS) entry which is preliminary data.</text>
</comment>
<evidence type="ECO:0000313" key="9">
    <source>
        <dbReference type="EMBL" id="MQM07213.1"/>
    </source>
</evidence>
<keyword evidence="4" id="KW-0808">Transferase</keyword>
<evidence type="ECO:0000256" key="2">
    <source>
        <dbReference type="ARBA" id="ARBA00004906"/>
    </source>
</evidence>
<dbReference type="FunFam" id="3.30.40.10:FF:000562">
    <property type="entry name" value="RING-type E3 ubiquitin transferase"/>
    <property type="match status" value="1"/>
</dbReference>
<dbReference type="PANTHER" id="PTHR23315:SF63">
    <property type="entry name" value="U-BOX DOMAIN-CONTAINING PROTEIN 16"/>
    <property type="match status" value="1"/>
</dbReference>
<evidence type="ECO:0000256" key="6">
    <source>
        <dbReference type="ARBA" id="ARBA00022786"/>
    </source>
</evidence>
<dbReference type="Pfam" id="PF25368">
    <property type="entry name" value="PUB10_N"/>
    <property type="match status" value="1"/>
</dbReference>
<dbReference type="PANTHER" id="PTHR23315">
    <property type="entry name" value="U BOX DOMAIN-CONTAINING"/>
    <property type="match status" value="1"/>
</dbReference>
<evidence type="ECO:0000256" key="7">
    <source>
        <dbReference type="SAM" id="MobiDB-lite"/>
    </source>
</evidence>
<feature type="compositionally biased region" description="Low complexity" evidence="7">
    <location>
        <begin position="17"/>
        <end position="27"/>
    </location>
</feature>
<dbReference type="SUPFAM" id="SSF57850">
    <property type="entry name" value="RING/U-box"/>
    <property type="match status" value="1"/>
</dbReference>
<evidence type="ECO:0000256" key="3">
    <source>
        <dbReference type="ARBA" id="ARBA00012483"/>
    </source>
</evidence>
<evidence type="ECO:0000256" key="4">
    <source>
        <dbReference type="ARBA" id="ARBA00022679"/>
    </source>
</evidence>
<keyword evidence="5" id="KW-0677">Repeat</keyword>
<dbReference type="InterPro" id="IPR013083">
    <property type="entry name" value="Znf_RING/FYVE/PHD"/>
</dbReference>
<dbReference type="InterPro" id="IPR003613">
    <property type="entry name" value="Ubox_domain"/>
</dbReference>
<dbReference type="GO" id="GO:0061630">
    <property type="term" value="F:ubiquitin protein ligase activity"/>
    <property type="evidence" value="ECO:0007669"/>
    <property type="project" value="UniProtKB-EC"/>
</dbReference>
<evidence type="ECO:0000256" key="5">
    <source>
        <dbReference type="ARBA" id="ARBA00022737"/>
    </source>
</evidence>
<dbReference type="UniPathway" id="UPA00143"/>
<dbReference type="EC" id="2.3.2.27" evidence="3"/>
<proteinExistence type="predicted"/>
<evidence type="ECO:0000256" key="1">
    <source>
        <dbReference type="ARBA" id="ARBA00000900"/>
    </source>
</evidence>
<keyword evidence="10" id="KW-1185">Reference proteome</keyword>
<dbReference type="InterPro" id="IPR016024">
    <property type="entry name" value="ARM-type_fold"/>
</dbReference>
<dbReference type="GO" id="GO:0016567">
    <property type="term" value="P:protein ubiquitination"/>
    <property type="evidence" value="ECO:0007669"/>
    <property type="project" value="UniProtKB-UniPathway"/>
</dbReference>
<dbReference type="InterPro" id="IPR045210">
    <property type="entry name" value="RING-Ubox_PUB"/>
</dbReference>